<feature type="region of interest" description="Disordered" evidence="1">
    <location>
        <begin position="1"/>
        <end position="62"/>
    </location>
</feature>
<dbReference type="EMBL" id="JXCE01000530">
    <property type="protein sequence ID" value="KPA36862.1"/>
    <property type="molecule type" value="Genomic_DNA"/>
</dbReference>
<sequence length="228" mass="24629">MNQRTVQGRLPASSSPCERAQTAAAAASNKRPYAADAASEEQRRLAKRPRSAEPSEPQKTTLLSVDEIVFETATNDGHIGQGTFAAFFEPDPQLDVGNGRQLPIAGHAPARFHYSWDKFEDCMRGRLGSEMTNGGNYSCRLLRVPDGAQRLLRYEYHFCGEVGFGNLVQLLAARLVGGPLPFAGGAFDEVAASIRFSASRIEPSGDYLVRVKAVDQLAPRNDATGSTG</sequence>
<dbReference type="OrthoDB" id="10488425at2759"/>
<organism evidence="2 3">
    <name type="scientific">Fusarium langsethiae</name>
    <dbReference type="NCBI Taxonomy" id="179993"/>
    <lineage>
        <taxon>Eukaryota</taxon>
        <taxon>Fungi</taxon>
        <taxon>Dikarya</taxon>
        <taxon>Ascomycota</taxon>
        <taxon>Pezizomycotina</taxon>
        <taxon>Sordariomycetes</taxon>
        <taxon>Hypocreomycetidae</taxon>
        <taxon>Hypocreales</taxon>
        <taxon>Nectriaceae</taxon>
        <taxon>Fusarium</taxon>
    </lineage>
</organism>
<keyword evidence="3" id="KW-1185">Reference proteome</keyword>
<reference evidence="2 3" key="1">
    <citation type="submission" date="2015-04" db="EMBL/GenBank/DDBJ databases">
        <title>The draft genome sequence of Fusarium langsethiae, a T-2/HT-2 mycotoxin producer.</title>
        <authorList>
            <person name="Lysoe E."/>
            <person name="Divon H.H."/>
            <person name="Terzi V."/>
            <person name="Orru L."/>
            <person name="Lamontanara A."/>
            <person name="Kolseth A.-K."/>
            <person name="Frandsen R.J."/>
            <person name="Nielsen K."/>
            <person name="Thrane U."/>
        </authorList>
    </citation>
    <scope>NUCLEOTIDE SEQUENCE [LARGE SCALE GENOMIC DNA]</scope>
    <source>
        <strain evidence="2 3">Fl201059</strain>
    </source>
</reference>
<evidence type="ECO:0000256" key="1">
    <source>
        <dbReference type="SAM" id="MobiDB-lite"/>
    </source>
</evidence>
<evidence type="ECO:0000313" key="3">
    <source>
        <dbReference type="Proteomes" id="UP000037904"/>
    </source>
</evidence>
<dbReference type="Proteomes" id="UP000037904">
    <property type="component" value="Unassembled WGS sequence"/>
</dbReference>
<proteinExistence type="predicted"/>
<dbReference type="AlphaFoldDB" id="A0A0M9EPD5"/>
<protein>
    <submittedName>
        <fullName evidence="2">Uncharacterized protein</fullName>
    </submittedName>
</protein>
<gene>
    <name evidence="2" type="ORF">FLAG1_10345</name>
</gene>
<accession>A0A0M9EPD5</accession>
<feature type="compositionally biased region" description="Polar residues" evidence="1">
    <location>
        <begin position="1"/>
        <end position="16"/>
    </location>
</feature>
<evidence type="ECO:0000313" key="2">
    <source>
        <dbReference type="EMBL" id="KPA36862.1"/>
    </source>
</evidence>
<comment type="caution">
    <text evidence="2">The sequence shown here is derived from an EMBL/GenBank/DDBJ whole genome shotgun (WGS) entry which is preliminary data.</text>
</comment>
<name>A0A0M9EPD5_FUSLA</name>